<accession>A0ABS7HQS7</accession>
<keyword evidence="1" id="KW-0812">Transmembrane</keyword>
<feature type="transmembrane region" description="Helical" evidence="1">
    <location>
        <begin position="277"/>
        <end position="295"/>
    </location>
</feature>
<keyword evidence="3" id="KW-1185">Reference proteome</keyword>
<feature type="transmembrane region" description="Helical" evidence="1">
    <location>
        <begin position="207"/>
        <end position="226"/>
    </location>
</feature>
<feature type="transmembrane region" description="Helical" evidence="1">
    <location>
        <begin position="380"/>
        <end position="401"/>
    </location>
</feature>
<dbReference type="RefSeq" id="WP_220301307.1">
    <property type="nucleotide sequence ID" value="NZ_JAEUAW010000009.1"/>
</dbReference>
<evidence type="ECO:0000313" key="3">
    <source>
        <dbReference type="Proteomes" id="UP001196843"/>
    </source>
</evidence>
<keyword evidence="1" id="KW-0472">Membrane</keyword>
<evidence type="ECO:0008006" key="4">
    <source>
        <dbReference type="Google" id="ProtNLM"/>
    </source>
</evidence>
<gene>
    <name evidence="2" type="ORF">JNB62_12970</name>
</gene>
<feature type="transmembrane region" description="Helical" evidence="1">
    <location>
        <begin position="54"/>
        <end position="73"/>
    </location>
</feature>
<feature type="transmembrane region" description="Helical" evidence="1">
    <location>
        <begin position="232"/>
        <end position="251"/>
    </location>
</feature>
<keyword evidence="1" id="KW-1133">Transmembrane helix</keyword>
<feature type="transmembrane region" description="Helical" evidence="1">
    <location>
        <begin position="315"/>
        <end position="334"/>
    </location>
</feature>
<feature type="transmembrane region" description="Helical" evidence="1">
    <location>
        <begin position="470"/>
        <end position="487"/>
    </location>
</feature>
<evidence type="ECO:0000313" key="2">
    <source>
        <dbReference type="EMBL" id="MBW9094601.1"/>
    </source>
</evidence>
<feature type="transmembrane region" description="Helical" evidence="1">
    <location>
        <begin position="446"/>
        <end position="463"/>
    </location>
</feature>
<feature type="transmembrane region" description="Helical" evidence="1">
    <location>
        <begin position="413"/>
        <end position="440"/>
    </location>
</feature>
<comment type="caution">
    <text evidence="2">The sequence shown here is derived from an EMBL/GenBank/DDBJ whole genome shotgun (WGS) entry which is preliminary data.</text>
</comment>
<dbReference type="EMBL" id="JAEUAW010000009">
    <property type="protein sequence ID" value="MBW9094601.1"/>
    <property type="molecule type" value="Genomic_DNA"/>
</dbReference>
<feature type="transmembrane region" description="Helical" evidence="1">
    <location>
        <begin position="180"/>
        <end position="200"/>
    </location>
</feature>
<reference evidence="2 3" key="1">
    <citation type="journal article" date="2021" name="MBio">
        <title>Poor Competitiveness of Bradyrhizobium in Pigeon Pea Root Colonization in Indian Soils.</title>
        <authorList>
            <person name="Chalasani D."/>
            <person name="Basu A."/>
            <person name="Pullabhotla S.V.S.R.N."/>
            <person name="Jorrin B."/>
            <person name="Neal A.L."/>
            <person name="Poole P.S."/>
            <person name="Podile A.R."/>
            <person name="Tkacz A."/>
        </authorList>
    </citation>
    <scope>NUCLEOTIDE SEQUENCE [LARGE SCALE GENOMIC DNA]</scope>
    <source>
        <strain evidence="2 3">HU14</strain>
    </source>
</reference>
<evidence type="ECO:0000256" key="1">
    <source>
        <dbReference type="SAM" id="Phobius"/>
    </source>
</evidence>
<sequence length="488" mass="53001">MQRALLRITERHGMVEGRASVDDAPTMDEAGDAEHTVGVDRAATPKWMQRNSRLVDWIVAIILVIASVVLVVWQVPQHKMVSPIDEYVYIDYLAKVPTQLVVHRGEETGEYARLYLSCNGVRTLGYYPADFCTDWQEADEATMPNGGKTTADIYTPVYFGATWLLAQPLMLLGMSDITEAGRYTGVVWLAAAAVLLYLTLRRLRVDVVTAGSLGLLMVGSLSAYWSNTYISTDAMSLLAGALMAFLLTMFLRGSRWVPWLFVGSAVVLTLAKMQNLMGVAAAAVTLILWALTDAVRRGRGAERRWISLVRDRRVIAAFAAVVVSVVAQGVWAVIRNLIVADTRADQGVEAPLSKRALAEEVLRFFPGVSKGAIDPGLLGIAAQIASAVMAWIIVAGVIGLIAASRRGSRSESLALATFFVALVSGPLLAIATVVMAGYYFYLPARYGMSLLAFFLVCAGLLFTRSVWTRWFSVVAAVVSYVAVMTLTG</sequence>
<organism evidence="2 3">
    <name type="scientific">Microbacterium jejuense</name>
    <dbReference type="NCBI Taxonomy" id="1263637"/>
    <lineage>
        <taxon>Bacteria</taxon>
        <taxon>Bacillati</taxon>
        <taxon>Actinomycetota</taxon>
        <taxon>Actinomycetes</taxon>
        <taxon>Micrococcales</taxon>
        <taxon>Microbacteriaceae</taxon>
        <taxon>Microbacterium</taxon>
    </lineage>
</organism>
<name>A0ABS7HQS7_9MICO</name>
<protein>
    <recommendedName>
        <fullName evidence="4">Dolichyl-phosphate-mannose-protein mannosyltransferase</fullName>
    </recommendedName>
</protein>
<proteinExistence type="predicted"/>
<dbReference type="Proteomes" id="UP001196843">
    <property type="component" value="Unassembled WGS sequence"/>
</dbReference>